<feature type="transmembrane region" description="Helical" evidence="1">
    <location>
        <begin position="343"/>
        <end position="363"/>
    </location>
</feature>
<sequence>MEVCKEITDKVLNVKLNERAVTGNTYMNIKSAGTFKLALVGNPNVGKSVIFGLLTGKYVTVSNYPGTTVEVSRGVYKGYEGGIEVIDTPGANSLIPLSEDEAVARDILLEDYDKRIVQVIDAKNLRRGLLITTQIAEMGLPVLLVLNMWDELLDRGMNVDINALQDYLKIPIVKTIATHKVGFRELFHSVPLASVPDIRINYGRYIEEGISRVGKILNNLMVVNDRALAIMLLSHDESLERKLKEKLPEVSLQEIAGIREDVQRHFSNPLGYVISIKRSHYVDSLIEKVTTAAGKEAETRPFMRGVFFFFLVPLTTFLIGYKLMSLLMYAITMKLQVSDVLETVLELSAGGIMSLYFTLYLYKNEFKTRSKITEVLGRITMHPIAAFPLLIIILWIVYKWVGEFGSGVCVDFLENKIFGSAETPSDGFDLCVYIPFLKKVYTFTHINFEGINYYIGLLAQKIMSKDNLIYELFLNAQSGLIQVGLTYAIAIVFPIVGFFFLAFGIMEDSGYLPRLGVMVDKTFKRIGLNGKAVLPMVLGLGCDTMATMTTRILNTKKERIIATLLLALAVPCSAQLGVIASVLGSISGIYFAAYFLIICSQLFFVGYLSAIILPGAPSDFIMEIPPFRMPKLSNIFIKTFYRVNWFMKEAVPLFVLGTLVLFVATKLGVLSFVEKIGQPVIGYFLGLPVETTRGFILGFLRRDYGAVSIFKVLEEQGVGHVIDPKQLLVSLVVITLFIPCIANFFVMIKERGAKNAFLMFAFILPYSILVGGLLRIVLRLF</sequence>
<gene>
    <name evidence="3" type="primary">feoB</name>
    <name evidence="4" type="ORF">KsCSTR_32250</name>
    <name evidence="5" type="ORF">KSMBR1_0370</name>
    <name evidence="3" type="ORF">kuste4240</name>
</gene>
<dbReference type="PROSITE" id="PS51711">
    <property type="entry name" value="G_FEOB"/>
    <property type="match status" value="1"/>
</dbReference>
<dbReference type="OrthoDB" id="9809127at2"/>
<feature type="transmembrane region" description="Helical" evidence="1">
    <location>
        <begin position="650"/>
        <end position="673"/>
    </location>
</feature>
<dbReference type="InterPro" id="IPR011640">
    <property type="entry name" value="Fe2_transport_prot_B_C"/>
</dbReference>
<dbReference type="PRINTS" id="PR00326">
    <property type="entry name" value="GTP1OBG"/>
</dbReference>
<dbReference type="EMBL" id="LT934425">
    <property type="protein sequence ID" value="SOH02886.1"/>
    <property type="molecule type" value="Genomic_DNA"/>
</dbReference>
<protein>
    <submittedName>
        <fullName evidence="4">Putative ferrous iron transport protein B (GTP binding)</fullName>
    </submittedName>
    <submittedName>
        <fullName evidence="3">Similar to ferrous iron transport protein B (GTP binding)</fullName>
    </submittedName>
</protein>
<keyword evidence="1" id="KW-0812">Transmembrane</keyword>
<evidence type="ECO:0000313" key="3">
    <source>
        <dbReference type="EMBL" id="CAJ75002.1"/>
    </source>
</evidence>
<dbReference type="NCBIfam" id="TIGR00231">
    <property type="entry name" value="small_GTP"/>
    <property type="match status" value="1"/>
</dbReference>
<dbReference type="InterPro" id="IPR041069">
    <property type="entry name" value="FeoB_Cyto"/>
</dbReference>
<evidence type="ECO:0000313" key="4">
    <source>
        <dbReference type="EMBL" id="QII12604.1"/>
    </source>
</evidence>
<feature type="transmembrane region" description="Helical" evidence="1">
    <location>
        <begin position="480"/>
        <end position="505"/>
    </location>
</feature>
<dbReference type="AlphaFoldDB" id="Q1Q4R2"/>
<reference evidence="3" key="1">
    <citation type="journal article" date="2006" name="Nature">
        <title>Deciphering the evolution and metabolism of an anammox bacterium from a community genome.</title>
        <authorList>
            <person name="Strous M."/>
            <person name="Pelletier E."/>
            <person name="Mangenot S."/>
            <person name="Rattei T."/>
            <person name="Lehner A."/>
            <person name="Taylor M.W."/>
            <person name="Horn M."/>
            <person name="Daims H."/>
            <person name="Bartol-Mavel D."/>
            <person name="Wincker P."/>
            <person name="Barbe V."/>
            <person name="Fonknechten N."/>
            <person name="Vallenet D."/>
            <person name="Segurens B."/>
            <person name="Schenowitz-Truong C."/>
            <person name="Medigue C."/>
            <person name="Collingro A."/>
            <person name="Snel B."/>
            <person name="Dutilh B.E."/>
            <person name="OpDenCamp H.J.M."/>
            <person name="vanDerDrift C."/>
            <person name="Cirpus I."/>
            <person name="vanDePas-Schoonen K.T."/>
            <person name="Harhangi H.R."/>
            <person name="vanNiftrik L."/>
            <person name="Schmid M."/>
            <person name="Keltjens J."/>
            <person name="vanDeVossenberg J."/>
            <person name="Kartal B."/>
            <person name="Meier H."/>
            <person name="Frishman D."/>
            <person name="Huynen M.A."/>
            <person name="Mewes H."/>
            <person name="Weissenbach J."/>
            <person name="Jetten M.S.M."/>
            <person name="Wagner M."/>
            <person name="LePaslier D."/>
        </authorList>
    </citation>
    <scope>NUCLEOTIDE SEQUENCE</scope>
</reference>
<dbReference type="Proteomes" id="UP000221734">
    <property type="component" value="Chromosome Kuenenia_stuttgartiensis_MBR1"/>
</dbReference>
<feature type="transmembrane region" description="Helical" evidence="1">
    <location>
        <begin position="560"/>
        <end position="583"/>
    </location>
</feature>
<organism evidence="3">
    <name type="scientific">Kuenenia stuttgartiensis</name>
    <dbReference type="NCBI Taxonomy" id="174633"/>
    <lineage>
        <taxon>Bacteria</taxon>
        <taxon>Pseudomonadati</taxon>
        <taxon>Planctomycetota</taxon>
        <taxon>Candidatus Brocadiia</taxon>
        <taxon>Candidatus Brocadiales</taxon>
        <taxon>Candidatus Brocadiaceae</taxon>
        <taxon>Candidatus Kuenenia</taxon>
    </lineage>
</organism>
<proteinExistence type="predicted"/>
<dbReference type="EMBL" id="CT573071">
    <property type="protein sequence ID" value="CAJ75002.1"/>
    <property type="molecule type" value="Genomic_DNA"/>
</dbReference>
<dbReference type="Gene3D" id="3.40.50.300">
    <property type="entry name" value="P-loop containing nucleotide triphosphate hydrolases"/>
    <property type="match status" value="1"/>
</dbReference>
<name>Q1Q4R2_KUEST</name>
<dbReference type="InterPro" id="IPR050860">
    <property type="entry name" value="FeoB_GTPase"/>
</dbReference>
<evidence type="ECO:0000256" key="1">
    <source>
        <dbReference type="SAM" id="Phobius"/>
    </source>
</evidence>
<dbReference type="Pfam" id="PF17910">
    <property type="entry name" value="FeoB_Cyto"/>
    <property type="match status" value="1"/>
</dbReference>
<accession>Q1Q4R2</accession>
<reference evidence="4 7" key="5">
    <citation type="submission" date="2020-02" db="EMBL/GenBank/DDBJ databases">
        <title>Newly sequenced genome of strain CSTR1 showed variability in Candidatus Kuenenia stuttgartiensis genomes.</title>
        <authorList>
            <person name="Ding C."/>
            <person name="Adrian L."/>
        </authorList>
    </citation>
    <scope>NUCLEOTIDE SEQUENCE [LARGE SCALE GENOMIC DNA]</scope>
    <source>
        <strain evidence="4 7">CSTR1</strain>
    </source>
</reference>
<feature type="domain" description="FeoB-type G" evidence="2">
    <location>
        <begin position="34"/>
        <end position="196"/>
    </location>
</feature>
<dbReference type="SUPFAM" id="SSF52540">
    <property type="entry name" value="P-loop containing nucleoside triphosphate hydrolases"/>
    <property type="match status" value="1"/>
</dbReference>
<dbReference type="GO" id="GO:0015093">
    <property type="term" value="F:ferrous iron transmembrane transporter activity"/>
    <property type="evidence" value="ECO:0007669"/>
    <property type="project" value="InterPro"/>
</dbReference>
<evidence type="ECO:0000313" key="5">
    <source>
        <dbReference type="EMBL" id="SOH02886.1"/>
    </source>
</evidence>
<dbReference type="Proteomes" id="UP000501926">
    <property type="component" value="Chromosome"/>
</dbReference>
<feature type="transmembrane region" description="Helical" evidence="1">
    <location>
        <begin position="589"/>
        <end position="613"/>
    </location>
</feature>
<evidence type="ECO:0000313" key="7">
    <source>
        <dbReference type="Proteomes" id="UP000501926"/>
    </source>
</evidence>
<feature type="transmembrane region" description="Helical" evidence="1">
    <location>
        <begin position="305"/>
        <end position="331"/>
    </location>
</feature>
<dbReference type="KEGG" id="kst:KSMBR1_0370"/>
<dbReference type="Pfam" id="PF07664">
    <property type="entry name" value="FeoB_C"/>
    <property type="match status" value="1"/>
</dbReference>
<dbReference type="InterPro" id="IPR011642">
    <property type="entry name" value="Gate_dom"/>
</dbReference>
<dbReference type="Pfam" id="PF02421">
    <property type="entry name" value="FeoB_N"/>
    <property type="match status" value="1"/>
</dbReference>
<keyword evidence="1" id="KW-1133">Transmembrane helix</keyword>
<dbReference type="CDD" id="cd01879">
    <property type="entry name" value="FeoB"/>
    <property type="match status" value="1"/>
</dbReference>
<keyword evidence="1" id="KW-0472">Membrane</keyword>
<feature type="transmembrane region" description="Helical" evidence="1">
    <location>
        <begin position="727"/>
        <end position="746"/>
    </location>
</feature>
<dbReference type="InterPro" id="IPR005225">
    <property type="entry name" value="Small_GTP-bd"/>
</dbReference>
<dbReference type="InterPro" id="IPR027417">
    <property type="entry name" value="P-loop_NTPase"/>
</dbReference>
<dbReference type="InterPro" id="IPR006073">
    <property type="entry name" value="GTP-bd"/>
</dbReference>
<dbReference type="Gene3D" id="1.10.287.1770">
    <property type="match status" value="1"/>
</dbReference>
<feature type="transmembrane region" description="Helical" evidence="1">
    <location>
        <begin position="375"/>
        <end position="398"/>
    </location>
</feature>
<dbReference type="RefSeq" id="WP_099323791.1">
    <property type="nucleotide sequence ID" value="NZ_CP049055.1"/>
</dbReference>
<reference evidence="3" key="2">
    <citation type="submission" date="2006-01" db="EMBL/GenBank/DDBJ databases">
        <authorList>
            <person name="Genoscope"/>
        </authorList>
    </citation>
    <scope>NUCLEOTIDE SEQUENCE</scope>
</reference>
<reference evidence="5" key="3">
    <citation type="submission" date="2017-10" db="EMBL/GenBank/DDBJ databases">
        <authorList>
            <person name="Banno H."/>
            <person name="Chua N.-H."/>
        </authorList>
    </citation>
    <scope>NUCLEOTIDE SEQUENCE [LARGE SCALE GENOMIC DNA]</scope>
    <source>
        <strain evidence="5">Kuenenia_mbr1_ru-nijmegen</strain>
    </source>
</reference>
<dbReference type="Pfam" id="PF07670">
    <property type="entry name" value="Gate"/>
    <property type="match status" value="2"/>
</dbReference>
<dbReference type="GO" id="GO:0005525">
    <property type="term" value="F:GTP binding"/>
    <property type="evidence" value="ECO:0007669"/>
    <property type="project" value="InterPro"/>
</dbReference>
<keyword evidence="6" id="KW-1185">Reference proteome</keyword>
<dbReference type="InterPro" id="IPR030389">
    <property type="entry name" value="G_FEOB_dom"/>
</dbReference>
<evidence type="ECO:0000259" key="2">
    <source>
        <dbReference type="PROSITE" id="PS51711"/>
    </source>
</evidence>
<evidence type="ECO:0000313" key="6">
    <source>
        <dbReference type="Proteomes" id="UP000221734"/>
    </source>
</evidence>
<dbReference type="EMBL" id="CP049055">
    <property type="protein sequence ID" value="QII12604.1"/>
    <property type="molecule type" value="Genomic_DNA"/>
</dbReference>
<feature type="transmembrane region" description="Helical" evidence="1">
    <location>
        <begin position="758"/>
        <end position="778"/>
    </location>
</feature>
<dbReference type="GO" id="GO:0005886">
    <property type="term" value="C:plasma membrane"/>
    <property type="evidence" value="ECO:0007669"/>
    <property type="project" value="TreeGrafter"/>
</dbReference>
<reference evidence="6" key="4">
    <citation type="submission" date="2017-10" db="EMBL/GenBank/DDBJ databases">
        <authorList>
            <person name="Frank J."/>
        </authorList>
    </citation>
    <scope>NUCLEOTIDE SEQUENCE [LARGE SCALE GENOMIC DNA]</scope>
</reference>
<dbReference type="PANTHER" id="PTHR43185">
    <property type="entry name" value="FERROUS IRON TRANSPORT PROTEIN B"/>
    <property type="match status" value="1"/>
</dbReference>
<dbReference type="PANTHER" id="PTHR43185:SF1">
    <property type="entry name" value="FE(2+) TRANSPORTER FEOB"/>
    <property type="match status" value="1"/>
</dbReference>